<dbReference type="EMBL" id="JAGQHR010000409">
    <property type="protein sequence ID" value="MCA9728528.1"/>
    <property type="molecule type" value="Genomic_DNA"/>
</dbReference>
<sequence>TWNGALLVPDGPGQNSQYPSFCNSGQKIVFSRFDLGSRNVWSVQSDGTALARITTHAATLNGDERPAMSDSGLLLVFESNANPLGTNPDGNREVFTCHSDGSNLTQITNTTAGSAYACSITSDGSKIAFHFFGANLLGGNPDLGTELYVCNFDGSGMVQISFTGTGGANGIICGDGSTVIWSDAGFGMNTVWKTNPNGTGTTPLVTLQNAYTLPKHCTNQQGTVAVFRSDADPFGTNIDMNNEIFVVDTTTGTYWQVTQTVDSGPLGNANMRPFLARGGGLIVFMTQSDLTGNNPDYQSELFTILLAGVNLRQITQSSQAIPVNADWQNVSVDFAGAAVAVVTAHDFTGGPAGQARLWRLTPPPVVPFRRGDANDDHLFDIADPVTILSALFGGGTLTCDQAGDANDDGALDIADAVFALSALFVAGSPLPPPPHPNCGPDPTPGGTLGCNAFLSCP</sequence>
<organism evidence="1 2">
    <name type="scientific">Eiseniibacteriota bacterium</name>
    <dbReference type="NCBI Taxonomy" id="2212470"/>
    <lineage>
        <taxon>Bacteria</taxon>
        <taxon>Candidatus Eiseniibacteriota</taxon>
    </lineage>
</organism>
<dbReference type="InterPro" id="IPR036439">
    <property type="entry name" value="Dockerin_dom_sf"/>
</dbReference>
<evidence type="ECO:0008006" key="3">
    <source>
        <dbReference type="Google" id="ProtNLM"/>
    </source>
</evidence>
<dbReference type="Gene3D" id="1.10.1330.10">
    <property type="entry name" value="Dockerin domain"/>
    <property type="match status" value="1"/>
</dbReference>
<name>A0A956M070_UNCEI</name>
<dbReference type="SUPFAM" id="SSF82171">
    <property type="entry name" value="DPP6 N-terminal domain-like"/>
    <property type="match status" value="1"/>
</dbReference>
<dbReference type="SUPFAM" id="SSF69304">
    <property type="entry name" value="Tricorn protease N-terminal domain"/>
    <property type="match status" value="1"/>
</dbReference>
<feature type="non-terminal residue" evidence="1">
    <location>
        <position position="1"/>
    </location>
</feature>
<dbReference type="Gene3D" id="2.120.10.30">
    <property type="entry name" value="TolB, C-terminal domain"/>
    <property type="match status" value="1"/>
</dbReference>
<dbReference type="PANTHER" id="PTHR36842">
    <property type="entry name" value="PROTEIN TOLB HOMOLOG"/>
    <property type="match status" value="1"/>
</dbReference>
<dbReference type="InterPro" id="IPR011042">
    <property type="entry name" value="6-blade_b-propeller_TolB-like"/>
</dbReference>
<evidence type="ECO:0000313" key="2">
    <source>
        <dbReference type="Proteomes" id="UP000697710"/>
    </source>
</evidence>
<reference evidence="1" key="1">
    <citation type="submission" date="2020-04" db="EMBL/GenBank/DDBJ databases">
        <authorList>
            <person name="Zhang T."/>
        </authorList>
    </citation>
    <scope>NUCLEOTIDE SEQUENCE</scope>
    <source>
        <strain evidence="1">HKST-UBA01</strain>
    </source>
</reference>
<comment type="caution">
    <text evidence="1">The sequence shown here is derived from an EMBL/GenBank/DDBJ whole genome shotgun (WGS) entry which is preliminary data.</text>
</comment>
<accession>A0A956M070</accession>
<dbReference type="Proteomes" id="UP000697710">
    <property type="component" value="Unassembled WGS sequence"/>
</dbReference>
<dbReference type="SUPFAM" id="SSF63446">
    <property type="entry name" value="Type I dockerin domain"/>
    <property type="match status" value="1"/>
</dbReference>
<reference evidence="1" key="2">
    <citation type="journal article" date="2021" name="Microbiome">
        <title>Successional dynamics and alternative stable states in a saline activated sludge microbial community over 9 years.</title>
        <authorList>
            <person name="Wang Y."/>
            <person name="Ye J."/>
            <person name="Ju F."/>
            <person name="Liu L."/>
            <person name="Boyd J.A."/>
            <person name="Deng Y."/>
            <person name="Parks D.H."/>
            <person name="Jiang X."/>
            <person name="Yin X."/>
            <person name="Woodcroft B.J."/>
            <person name="Tyson G.W."/>
            <person name="Hugenholtz P."/>
            <person name="Polz M.F."/>
            <person name="Zhang T."/>
        </authorList>
    </citation>
    <scope>NUCLEOTIDE SEQUENCE</scope>
    <source>
        <strain evidence="1">HKST-UBA01</strain>
    </source>
</reference>
<dbReference type="GO" id="GO:0000272">
    <property type="term" value="P:polysaccharide catabolic process"/>
    <property type="evidence" value="ECO:0007669"/>
    <property type="project" value="InterPro"/>
</dbReference>
<protein>
    <recommendedName>
        <fullName evidence="3">Dockerin domain-containing protein</fullName>
    </recommendedName>
</protein>
<dbReference type="PANTHER" id="PTHR36842:SF1">
    <property type="entry name" value="PROTEIN TOLB"/>
    <property type="match status" value="1"/>
</dbReference>
<dbReference type="AlphaFoldDB" id="A0A956M070"/>
<proteinExistence type="predicted"/>
<gene>
    <name evidence="1" type="ORF">KC729_12645</name>
</gene>
<evidence type="ECO:0000313" key="1">
    <source>
        <dbReference type="EMBL" id="MCA9728528.1"/>
    </source>
</evidence>